<dbReference type="Pfam" id="PF00535">
    <property type="entry name" value="Glycos_transf_2"/>
    <property type="match status" value="1"/>
</dbReference>
<dbReference type="RefSeq" id="WP_005617959.1">
    <property type="nucleotide sequence ID" value="NC_010939.1"/>
</dbReference>
<keyword evidence="2" id="KW-0808">Transferase</keyword>
<dbReference type="InterPro" id="IPR050834">
    <property type="entry name" value="Glycosyltransf_2"/>
</dbReference>
<dbReference type="InterPro" id="IPR029044">
    <property type="entry name" value="Nucleotide-diphossugar_trans"/>
</dbReference>
<dbReference type="GO" id="GO:0016757">
    <property type="term" value="F:glycosyltransferase activity"/>
    <property type="evidence" value="ECO:0007669"/>
    <property type="project" value="UniProtKB-KW"/>
</dbReference>
<dbReference type="Gene3D" id="3.90.550.10">
    <property type="entry name" value="Spore Coat Polysaccharide Biosynthesis Protein SpsA, Chain A"/>
    <property type="match status" value="1"/>
</dbReference>
<protein>
    <submittedName>
        <fullName evidence="2">Glycosyl transferase, group 2 family protein</fullName>
        <ecNumber evidence="2">2.4.1.-</ecNumber>
    </submittedName>
</protein>
<dbReference type="PANTHER" id="PTHR43685:SF13">
    <property type="entry name" value="O ANTIGEN BIOSYNTHESIS RHAMNOSYLTRANSFERASE RFBN"/>
    <property type="match status" value="1"/>
</dbReference>
<dbReference type="CDD" id="cd00761">
    <property type="entry name" value="Glyco_tranf_GTA_type"/>
    <property type="match status" value="1"/>
</dbReference>
<dbReference type="InterPro" id="IPR001173">
    <property type="entry name" value="Glyco_trans_2-like"/>
</dbReference>
<dbReference type="EC" id="2.4.1.-" evidence="2"/>
<dbReference type="GO" id="GO:0044010">
    <property type="term" value="P:single-species biofilm formation"/>
    <property type="evidence" value="ECO:0007669"/>
    <property type="project" value="TreeGrafter"/>
</dbReference>
<dbReference type="SUPFAM" id="SSF53448">
    <property type="entry name" value="Nucleotide-diphospho-sugar transferases"/>
    <property type="match status" value="1"/>
</dbReference>
<feature type="domain" description="Glycosyltransferase 2-like" evidence="1">
    <location>
        <begin position="4"/>
        <end position="169"/>
    </location>
</feature>
<accession>B3H2A6</accession>
<reference evidence="3" key="1">
    <citation type="submission" date="2008-06" db="EMBL/GenBank/DDBJ databases">
        <title>Genome and proteome analysis of A. pleuropneumoniae serotype 7.</title>
        <authorList>
            <person name="Linke B."/>
            <person name="Buettner F."/>
            <person name="Martinez-Arias R."/>
            <person name="Goesmann A."/>
            <person name="Baltes N."/>
            <person name="Tegetmeyer H."/>
            <person name="Singh M."/>
            <person name="Gerlach G.F."/>
        </authorList>
    </citation>
    <scope>NUCLEOTIDE SEQUENCE [LARGE SCALE GENOMIC DNA]</scope>
    <source>
        <strain evidence="3">AP76</strain>
    </source>
</reference>
<name>B3H2A6_ACTP7</name>
<proteinExistence type="predicted"/>
<evidence type="ECO:0000313" key="3">
    <source>
        <dbReference type="Proteomes" id="UP000001226"/>
    </source>
</evidence>
<dbReference type="CAZy" id="GT2">
    <property type="family name" value="Glycosyltransferase Family 2"/>
</dbReference>
<sequence length="303" mass="35304">MKISVIIPTYNAERYLEKLLESLKNQTVNNFELIIIDSSSKDDTVTIAKKYTNNVFVIPSSEFDHGGTRANAANISNGDILVFFTQDALPYDEYCLENILKLFDDIELSAAYGRQLSYPETNLFGKHLREFNYPSKTEVRTKKDIPKYGIKTAQLSNSFAVYRKSHLIEIDNFKNGLILGEDVYAGAKFILAGYKVAYAGDAKVFHSHSYTIWQEFKRYFDIGVFHQCEKWIIDSFGKAEGEGSKYVKSEFKYLLNNNAWYLIPEWFIRNLMKYLGYKLGWYYQKLPISLIPKLSMHHRWWDK</sequence>
<gene>
    <name evidence="2" type="ordered locus">APP7_1479</name>
</gene>
<keyword evidence="2" id="KW-0328">Glycosyltransferase</keyword>
<dbReference type="AlphaFoldDB" id="B3H2A6"/>
<evidence type="ECO:0000313" key="2">
    <source>
        <dbReference type="EMBL" id="ACE62131.1"/>
    </source>
</evidence>
<dbReference type="HOGENOM" id="CLU_061778_0_1_6"/>
<evidence type="ECO:0000259" key="1">
    <source>
        <dbReference type="Pfam" id="PF00535"/>
    </source>
</evidence>
<dbReference type="EMBL" id="CP001091">
    <property type="protein sequence ID" value="ACE62131.1"/>
    <property type="molecule type" value="Genomic_DNA"/>
</dbReference>
<dbReference type="Proteomes" id="UP000001226">
    <property type="component" value="Chromosome"/>
</dbReference>
<dbReference type="KEGG" id="apa:APP7_1479"/>
<dbReference type="PANTHER" id="PTHR43685">
    <property type="entry name" value="GLYCOSYLTRANSFERASE"/>
    <property type="match status" value="1"/>
</dbReference>
<organism evidence="2 3">
    <name type="scientific">Actinobacillus pleuropneumoniae serotype 7 (strain AP76)</name>
    <dbReference type="NCBI Taxonomy" id="537457"/>
    <lineage>
        <taxon>Bacteria</taxon>
        <taxon>Pseudomonadati</taxon>
        <taxon>Pseudomonadota</taxon>
        <taxon>Gammaproteobacteria</taxon>
        <taxon>Pasteurellales</taxon>
        <taxon>Pasteurellaceae</taxon>
        <taxon>Actinobacillus</taxon>
    </lineage>
</organism>